<dbReference type="Pfam" id="PF25917">
    <property type="entry name" value="BSH_RND"/>
    <property type="match status" value="1"/>
</dbReference>
<protein>
    <submittedName>
        <fullName evidence="9">Efflux RND transporter periplasmic adaptor subunit</fullName>
    </submittedName>
</protein>
<sequence>MVGRGRPGARGGSSTMIRAGIVTSGSSALVALLVMGAGCSGPDAPVNAAESGEAAGEVTTVPVIRPERATLRRTTTQPATVHPDHQAEIHARVSGYLALLEADIGDRVEAGQVLGVVDVPELTKGRQRREAMIARLEADERRAAAEIDLAGADVEATEAMRDQELAEIATARAALDAQRAEFNRVQGLVSEGAVTGQLLDEARERLESAEATLASAEAAAASASANVDVSLARLAASQASLETAKAETEVARKELEELDAMIAFATLRAPFPGVVTRRHVDPGDLVREGQGAGPEGPLFVVAKLDTVRVRVALPEDDAPGTDVGDPAVVIFRSLPGRSFEGRVDRIARGLDTSTRTMLVEVDLPNPGLSLLPGMYGEATITLEQAEGLVLPAGAVRYDEEGRSFVYVVDETDAIRVVNVGTGLDDGSRIEITSGLDGSERVVAPTIDRLQEGQRVRVEEAG</sequence>
<feature type="domain" description="Multidrug resistance protein MdtA-like C-terminal permuted SH3" evidence="8">
    <location>
        <begin position="388"/>
        <end position="448"/>
    </location>
</feature>
<gene>
    <name evidence="9" type="ORF">TsocGM_10020</name>
</gene>
<dbReference type="Gene3D" id="1.10.287.470">
    <property type="entry name" value="Helix hairpin bin"/>
    <property type="match status" value="1"/>
</dbReference>
<dbReference type="Gene3D" id="2.40.420.20">
    <property type="match status" value="1"/>
</dbReference>
<dbReference type="Pfam" id="PF25967">
    <property type="entry name" value="RND-MFP_C"/>
    <property type="match status" value="1"/>
</dbReference>
<evidence type="ECO:0000256" key="3">
    <source>
        <dbReference type="ARBA" id="ARBA00022448"/>
    </source>
</evidence>
<evidence type="ECO:0000256" key="1">
    <source>
        <dbReference type="ARBA" id="ARBA00004196"/>
    </source>
</evidence>
<dbReference type="PANTHER" id="PTHR30469:SF37">
    <property type="entry name" value="RAGD PROTEIN"/>
    <property type="match status" value="1"/>
</dbReference>
<keyword evidence="10" id="KW-1185">Reference proteome</keyword>
<reference evidence="9 10" key="2">
    <citation type="submission" date="2019-01" db="EMBL/GenBank/DDBJ databases">
        <title>Tautonia sociabilis, a novel thermotolerant planctomycete of Isosphaeraceae family, isolated from a 4000 m deep subterranean habitat.</title>
        <authorList>
            <person name="Kovaleva O.L."/>
            <person name="Elcheninov A.G."/>
            <person name="Van Heerden E."/>
            <person name="Toshchakov S.V."/>
            <person name="Novikov A."/>
            <person name="Bonch-Osmolovskaya E.A."/>
            <person name="Kublanov I.V."/>
        </authorList>
    </citation>
    <scope>NUCLEOTIDE SEQUENCE [LARGE SCALE GENOMIC DNA]</scope>
    <source>
        <strain evidence="9 10">GM2012</strain>
    </source>
</reference>
<dbReference type="InterPro" id="IPR006143">
    <property type="entry name" value="RND_pump_MFP"/>
</dbReference>
<dbReference type="AlphaFoldDB" id="A0A432MKD2"/>
<feature type="domain" description="Multidrug resistance protein MdtA-like barrel-sandwich hybrid" evidence="6">
    <location>
        <begin position="86"/>
        <end position="291"/>
    </location>
</feature>
<comment type="subcellular location">
    <subcellularLocation>
        <location evidence="1">Cell envelope</location>
    </subcellularLocation>
</comment>
<feature type="domain" description="CusB-like beta-barrel" evidence="7">
    <location>
        <begin position="307"/>
        <end position="381"/>
    </location>
</feature>
<dbReference type="InterPro" id="IPR058625">
    <property type="entry name" value="MdtA-like_BSH"/>
</dbReference>
<comment type="caution">
    <text evidence="9">The sequence shown here is derived from an EMBL/GenBank/DDBJ whole genome shotgun (WGS) entry which is preliminary data.</text>
</comment>
<feature type="domain" description="Multidrug resistance protein MdtA-like alpha-helical hairpin" evidence="5">
    <location>
        <begin position="165"/>
        <end position="228"/>
    </location>
</feature>
<dbReference type="FunFam" id="2.40.30.170:FF:000010">
    <property type="entry name" value="Efflux RND transporter periplasmic adaptor subunit"/>
    <property type="match status" value="1"/>
</dbReference>
<dbReference type="GO" id="GO:1990281">
    <property type="term" value="C:efflux pump complex"/>
    <property type="evidence" value="ECO:0007669"/>
    <property type="project" value="TreeGrafter"/>
</dbReference>
<dbReference type="NCBIfam" id="TIGR01730">
    <property type="entry name" value="RND_mfp"/>
    <property type="match status" value="1"/>
</dbReference>
<reference evidence="9 10" key="1">
    <citation type="submission" date="2018-12" db="EMBL/GenBank/DDBJ databases">
        <authorList>
            <person name="Toschakov S.V."/>
        </authorList>
    </citation>
    <scope>NUCLEOTIDE SEQUENCE [LARGE SCALE GENOMIC DNA]</scope>
    <source>
        <strain evidence="9 10">GM2012</strain>
    </source>
</reference>
<dbReference type="GO" id="GO:0015562">
    <property type="term" value="F:efflux transmembrane transporter activity"/>
    <property type="evidence" value="ECO:0007669"/>
    <property type="project" value="TreeGrafter"/>
</dbReference>
<dbReference type="Pfam" id="PF25876">
    <property type="entry name" value="HH_MFP_RND"/>
    <property type="match status" value="1"/>
</dbReference>
<dbReference type="Proteomes" id="UP000280296">
    <property type="component" value="Unassembled WGS sequence"/>
</dbReference>
<dbReference type="Gene3D" id="2.40.50.100">
    <property type="match status" value="2"/>
</dbReference>
<evidence type="ECO:0000256" key="2">
    <source>
        <dbReference type="ARBA" id="ARBA00009477"/>
    </source>
</evidence>
<keyword evidence="4" id="KW-0175">Coiled coil</keyword>
<dbReference type="InterPro" id="IPR058792">
    <property type="entry name" value="Beta-barrel_RND_2"/>
</dbReference>
<evidence type="ECO:0000313" key="10">
    <source>
        <dbReference type="Proteomes" id="UP000280296"/>
    </source>
</evidence>
<comment type="similarity">
    <text evidence="2">Belongs to the membrane fusion protein (MFP) (TC 8.A.1) family.</text>
</comment>
<dbReference type="SUPFAM" id="SSF111369">
    <property type="entry name" value="HlyD-like secretion proteins"/>
    <property type="match status" value="2"/>
</dbReference>
<evidence type="ECO:0000313" key="9">
    <source>
        <dbReference type="EMBL" id="RUL87862.1"/>
    </source>
</evidence>
<organism evidence="9 10">
    <name type="scientific">Tautonia sociabilis</name>
    <dbReference type="NCBI Taxonomy" id="2080755"/>
    <lineage>
        <taxon>Bacteria</taxon>
        <taxon>Pseudomonadati</taxon>
        <taxon>Planctomycetota</taxon>
        <taxon>Planctomycetia</taxon>
        <taxon>Isosphaerales</taxon>
        <taxon>Isosphaeraceae</taxon>
        <taxon>Tautonia</taxon>
    </lineage>
</organism>
<name>A0A432MKD2_9BACT</name>
<evidence type="ECO:0000259" key="6">
    <source>
        <dbReference type="Pfam" id="PF25917"/>
    </source>
</evidence>
<feature type="coiled-coil region" evidence="4">
    <location>
        <begin position="161"/>
        <end position="261"/>
    </location>
</feature>
<evidence type="ECO:0000259" key="8">
    <source>
        <dbReference type="Pfam" id="PF25967"/>
    </source>
</evidence>
<dbReference type="Pfam" id="PF25954">
    <property type="entry name" value="Beta-barrel_RND_2"/>
    <property type="match status" value="1"/>
</dbReference>
<evidence type="ECO:0000256" key="4">
    <source>
        <dbReference type="SAM" id="Coils"/>
    </source>
</evidence>
<proteinExistence type="inferred from homology"/>
<evidence type="ECO:0000259" key="5">
    <source>
        <dbReference type="Pfam" id="PF25876"/>
    </source>
</evidence>
<dbReference type="InterPro" id="IPR058627">
    <property type="entry name" value="MdtA-like_C"/>
</dbReference>
<dbReference type="Gene3D" id="2.40.30.170">
    <property type="match status" value="1"/>
</dbReference>
<dbReference type="EMBL" id="RYZH01000016">
    <property type="protein sequence ID" value="RUL87862.1"/>
    <property type="molecule type" value="Genomic_DNA"/>
</dbReference>
<evidence type="ECO:0000259" key="7">
    <source>
        <dbReference type="Pfam" id="PF25954"/>
    </source>
</evidence>
<dbReference type="PANTHER" id="PTHR30469">
    <property type="entry name" value="MULTIDRUG RESISTANCE PROTEIN MDTA"/>
    <property type="match status" value="1"/>
</dbReference>
<dbReference type="InterPro" id="IPR058624">
    <property type="entry name" value="MdtA-like_HH"/>
</dbReference>
<keyword evidence="3" id="KW-0813">Transport</keyword>
<accession>A0A432MKD2</accession>